<evidence type="ECO:0000313" key="1">
    <source>
        <dbReference type="EMBL" id="KAG8523282.1"/>
    </source>
</evidence>
<protein>
    <submittedName>
        <fullName evidence="1">Solute carrier family 12 member 8</fullName>
    </submittedName>
</protein>
<reference evidence="1" key="1">
    <citation type="journal article" date="2021" name="Evol. Appl.">
        <title>The genome of the Pyrenean desman and the effects of bottlenecks and inbreeding on the genomic landscape of an endangered species.</title>
        <authorList>
            <person name="Escoda L."/>
            <person name="Castresana J."/>
        </authorList>
    </citation>
    <scope>NUCLEOTIDE SEQUENCE</scope>
    <source>
        <strain evidence="1">IBE-C5619</strain>
    </source>
</reference>
<feature type="non-terminal residue" evidence="1">
    <location>
        <position position="1"/>
    </location>
</feature>
<dbReference type="AlphaFoldDB" id="A0A8J6DVC7"/>
<keyword evidence="2" id="KW-1185">Reference proteome</keyword>
<comment type="caution">
    <text evidence="1">The sequence shown here is derived from an EMBL/GenBank/DDBJ whole genome shotgun (WGS) entry which is preliminary data.</text>
</comment>
<dbReference type="Proteomes" id="UP000700334">
    <property type="component" value="Unassembled WGS sequence"/>
</dbReference>
<gene>
    <name evidence="1" type="ORF">J0S82_004126</name>
</gene>
<name>A0A8J6DVC7_GALPY</name>
<accession>A0A8J6DVC7</accession>
<organism evidence="1 2">
    <name type="scientific">Galemys pyrenaicus</name>
    <name type="common">Iberian desman</name>
    <name type="synonym">Pyrenean desman</name>
    <dbReference type="NCBI Taxonomy" id="202257"/>
    <lineage>
        <taxon>Eukaryota</taxon>
        <taxon>Metazoa</taxon>
        <taxon>Chordata</taxon>
        <taxon>Craniata</taxon>
        <taxon>Vertebrata</taxon>
        <taxon>Euteleostomi</taxon>
        <taxon>Mammalia</taxon>
        <taxon>Eutheria</taxon>
        <taxon>Laurasiatheria</taxon>
        <taxon>Eulipotyphla</taxon>
        <taxon>Talpidae</taxon>
        <taxon>Galemys</taxon>
    </lineage>
</organism>
<evidence type="ECO:0000313" key="2">
    <source>
        <dbReference type="Proteomes" id="UP000700334"/>
    </source>
</evidence>
<proteinExistence type="predicted"/>
<dbReference type="OrthoDB" id="2020542at2759"/>
<sequence>NLRSPQEQIILAPSLARVDMEMTQLTQENTDFATRDRYHGSSICTVDPKLNMLVELVVFCQKLKTCLHTVIWTMEIFILVWNTKPNQSNFWPGSGLCSMDPI</sequence>
<dbReference type="EMBL" id="JAGFMF010011415">
    <property type="protein sequence ID" value="KAG8523282.1"/>
    <property type="molecule type" value="Genomic_DNA"/>
</dbReference>